<dbReference type="EMBL" id="FUYH01000042">
    <property type="protein sequence ID" value="SKB00310.1"/>
    <property type="molecule type" value="Genomic_DNA"/>
</dbReference>
<dbReference type="PROSITE" id="PS00211">
    <property type="entry name" value="ABC_TRANSPORTER_1"/>
    <property type="match status" value="2"/>
</dbReference>
<evidence type="ECO:0000256" key="7">
    <source>
        <dbReference type="ARBA" id="ARBA00022840"/>
    </source>
</evidence>
<comment type="subcellular location">
    <subcellularLocation>
        <location evidence="1">Cell membrane</location>
        <topology evidence="1">Peripheral membrane protein</topology>
    </subcellularLocation>
</comment>
<dbReference type="GO" id="GO:0042626">
    <property type="term" value="F:ATPase-coupled transmembrane transporter activity"/>
    <property type="evidence" value="ECO:0007669"/>
    <property type="project" value="TreeGrafter"/>
</dbReference>
<dbReference type="OrthoDB" id="501320at2"/>
<dbReference type="PANTHER" id="PTHR43553">
    <property type="entry name" value="HEAVY METAL TRANSPORTER"/>
    <property type="match status" value="1"/>
</dbReference>
<comment type="function">
    <text evidence="10">Probably part of an ABC transporter complex. Responsible for energy coupling to the transport system.</text>
</comment>
<sequence>MSLISFKNFSFRYKNLKAPTLKNINLDIEAGQKVLIAGPSGSGKSTLAHCINGLIPFTYKGEITGSLEINGIRPYEKSIYEISKYVGTILQDQDGQFVGLSVGEDVAFSYENDNVPVDIMHKGVNKALKEVEMINFIKEVPHNLSGGQKQKVSIAGILATSANILLFDEPLANLDPYSSKKAMDTIDSIHKNQNKTVIVVEHRIEDVLEHDFDRIIVIDNGEIVADGTPDELLPDNILSYYGLREPLYIEVLKSCNIRLSKEDKISKIENVKKFKDSIVKDYNLNSKVKDESDKKVVLSVENISYKYYKDSEYVIKDISFNINSGEVMAILGNNGAGKSTLLKVISGIARQQEGTIKYMGEPIDRWSVKKRGQVIGYVMQNPNHMITKNIVFDEVAFGLRNNGYDEDFVKKRVEDTLKVCSLYQYRNWPIMSLSYGQRKRVTIASILAMQPKIIILDEPTAGQDYRNYREFMSFLDDIKKTGISIVMITHDMHLALEYAQRAVVMSEGRLIINDTVYNVLSNKEIIERANLKETSISKLAKIYDVEDKSSFLEYFTNKIKDGANC</sequence>
<dbReference type="NCBIfam" id="NF010167">
    <property type="entry name" value="PRK13648.1"/>
    <property type="match status" value="2"/>
</dbReference>
<proteinExistence type="inferred from homology"/>
<evidence type="ECO:0000256" key="2">
    <source>
        <dbReference type="ARBA" id="ARBA00005417"/>
    </source>
</evidence>
<protein>
    <submittedName>
        <fullName evidence="12">Energy-coupling factor transport system ATP-binding protein</fullName>
    </submittedName>
</protein>
<name>A0A1T4YF37_9CLOT</name>
<dbReference type="FunFam" id="3.40.50.300:FF:000224">
    <property type="entry name" value="Energy-coupling factor transporter ATP-binding protein EcfA"/>
    <property type="match status" value="1"/>
</dbReference>
<dbReference type="AlphaFoldDB" id="A0A1T4YF37"/>
<dbReference type="InterPro" id="IPR022216">
    <property type="entry name" value="ABC_Co_transporter"/>
</dbReference>
<dbReference type="GO" id="GO:0005524">
    <property type="term" value="F:ATP binding"/>
    <property type="evidence" value="ECO:0007669"/>
    <property type="project" value="UniProtKB-KW"/>
</dbReference>
<dbReference type="Proteomes" id="UP000190105">
    <property type="component" value="Unassembled WGS sequence"/>
</dbReference>
<dbReference type="Pfam" id="PF12558">
    <property type="entry name" value="DUF3744"/>
    <property type="match status" value="1"/>
</dbReference>
<dbReference type="InterPro" id="IPR003593">
    <property type="entry name" value="AAA+_ATPase"/>
</dbReference>
<dbReference type="GO" id="GO:0016887">
    <property type="term" value="F:ATP hydrolysis activity"/>
    <property type="evidence" value="ECO:0007669"/>
    <property type="project" value="InterPro"/>
</dbReference>
<dbReference type="FunFam" id="3.40.50.300:FF:001422">
    <property type="entry name" value="Cobalt ABC transporter ATP-binding protein"/>
    <property type="match status" value="1"/>
</dbReference>
<evidence type="ECO:0000256" key="8">
    <source>
        <dbReference type="ARBA" id="ARBA00022967"/>
    </source>
</evidence>
<dbReference type="InterPro" id="IPR015856">
    <property type="entry name" value="ABC_transpr_CbiO/EcfA_su"/>
</dbReference>
<evidence type="ECO:0000256" key="10">
    <source>
        <dbReference type="ARBA" id="ARBA00025157"/>
    </source>
</evidence>
<keyword evidence="13" id="KW-1185">Reference proteome</keyword>
<evidence type="ECO:0000256" key="6">
    <source>
        <dbReference type="ARBA" id="ARBA00022741"/>
    </source>
</evidence>
<evidence type="ECO:0000256" key="9">
    <source>
        <dbReference type="ARBA" id="ARBA00023136"/>
    </source>
</evidence>
<organism evidence="12 13">
    <name type="scientific">Caloramator quimbayensis</name>
    <dbReference type="NCBI Taxonomy" id="1147123"/>
    <lineage>
        <taxon>Bacteria</taxon>
        <taxon>Bacillati</taxon>
        <taxon>Bacillota</taxon>
        <taxon>Clostridia</taxon>
        <taxon>Eubacteriales</taxon>
        <taxon>Clostridiaceae</taxon>
        <taxon>Caloramator</taxon>
    </lineage>
</organism>
<feature type="domain" description="ABC transporter" evidence="11">
    <location>
        <begin position="4"/>
        <end position="245"/>
    </location>
</feature>
<keyword evidence="7 12" id="KW-0067">ATP-binding</keyword>
<gene>
    <name evidence="12" type="ORF">SAMN05443428_14217</name>
</gene>
<evidence type="ECO:0000256" key="3">
    <source>
        <dbReference type="ARBA" id="ARBA00022448"/>
    </source>
</evidence>
<dbReference type="InterPro" id="IPR027417">
    <property type="entry name" value="P-loop_NTPase"/>
</dbReference>
<keyword evidence="9" id="KW-0472">Membrane</keyword>
<keyword evidence="3" id="KW-0813">Transport</keyword>
<dbReference type="SMART" id="SM00382">
    <property type="entry name" value="AAA"/>
    <property type="match status" value="2"/>
</dbReference>
<accession>A0A1T4YF37</accession>
<dbReference type="CDD" id="cd03225">
    <property type="entry name" value="ABC_cobalt_CbiO_domain1"/>
    <property type="match status" value="2"/>
</dbReference>
<keyword evidence="6" id="KW-0547">Nucleotide-binding</keyword>
<dbReference type="PROSITE" id="PS50893">
    <property type="entry name" value="ABC_TRANSPORTER_2"/>
    <property type="match status" value="2"/>
</dbReference>
<dbReference type="InterPro" id="IPR003439">
    <property type="entry name" value="ABC_transporter-like_ATP-bd"/>
</dbReference>
<evidence type="ECO:0000313" key="12">
    <source>
        <dbReference type="EMBL" id="SKB00310.1"/>
    </source>
</evidence>
<dbReference type="RefSeq" id="WP_078697825.1">
    <property type="nucleotide sequence ID" value="NZ_FUYH01000042.1"/>
</dbReference>
<keyword evidence="8" id="KW-1278">Translocase</keyword>
<evidence type="ECO:0000256" key="5">
    <source>
        <dbReference type="ARBA" id="ARBA00022737"/>
    </source>
</evidence>
<evidence type="ECO:0000259" key="11">
    <source>
        <dbReference type="PROSITE" id="PS50893"/>
    </source>
</evidence>
<dbReference type="InterPro" id="IPR050095">
    <property type="entry name" value="ECF_ABC_transporter_ATP-bd"/>
</dbReference>
<dbReference type="Gene3D" id="3.40.50.300">
    <property type="entry name" value="P-loop containing nucleotide triphosphate hydrolases"/>
    <property type="match status" value="2"/>
</dbReference>
<dbReference type="PANTHER" id="PTHR43553:SF26">
    <property type="entry name" value="ABC TRANSPORTER ATP-BINDING PROTEIN BC_2655-RELATED"/>
    <property type="match status" value="1"/>
</dbReference>
<reference evidence="13" key="1">
    <citation type="submission" date="2017-02" db="EMBL/GenBank/DDBJ databases">
        <authorList>
            <person name="Varghese N."/>
            <person name="Submissions S."/>
        </authorList>
    </citation>
    <scope>NUCLEOTIDE SEQUENCE [LARGE SCALE GENOMIC DNA]</scope>
    <source>
        <strain evidence="13">USBA 833</strain>
    </source>
</reference>
<dbReference type="STRING" id="1147123.SAMN05443428_14217"/>
<dbReference type="GO" id="GO:0043190">
    <property type="term" value="C:ATP-binding cassette (ABC) transporter complex"/>
    <property type="evidence" value="ECO:0007669"/>
    <property type="project" value="TreeGrafter"/>
</dbReference>
<dbReference type="Pfam" id="PF00005">
    <property type="entry name" value="ABC_tran"/>
    <property type="match status" value="2"/>
</dbReference>
<keyword evidence="5" id="KW-0677">Repeat</keyword>
<dbReference type="InterPro" id="IPR017871">
    <property type="entry name" value="ABC_transporter-like_CS"/>
</dbReference>
<evidence type="ECO:0000313" key="13">
    <source>
        <dbReference type="Proteomes" id="UP000190105"/>
    </source>
</evidence>
<evidence type="ECO:0000256" key="1">
    <source>
        <dbReference type="ARBA" id="ARBA00004202"/>
    </source>
</evidence>
<evidence type="ECO:0000256" key="4">
    <source>
        <dbReference type="ARBA" id="ARBA00022475"/>
    </source>
</evidence>
<dbReference type="SUPFAM" id="SSF52540">
    <property type="entry name" value="P-loop containing nucleoside triphosphate hydrolases"/>
    <property type="match status" value="2"/>
</dbReference>
<keyword evidence="4" id="KW-1003">Cell membrane</keyword>
<comment type="similarity">
    <text evidence="2">Belongs to the ABC transporter superfamily.</text>
</comment>
<feature type="domain" description="ABC transporter" evidence="11">
    <location>
        <begin position="298"/>
        <end position="532"/>
    </location>
</feature>